<evidence type="ECO:0000256" key="1">
    <source>
        <dbReference type="ARBA" id="ARBA00004606"/>
    </source>
</evidence>
<keyword evidence="4 14" id="KW-0808">Transferase</keyword>
<evidence type="ECO:0000256" key="4">
    <source>
        <dbReference type="ARBA" id="ARBA00022679"/>
    </source>
</evidence>
<comment type="pathway">
    <text evidence="14">Protein modification; protein glycosylation.</text>
</comment>
<evidence type="ECO:0000256" key="9">
    <source>
        <dbReference type="ARBA" id="ARBA00023180"/>
    </source>
</evidence>
<evidence type="ECO:0000256" key="13">
    <source>
        <dbReference type="PIRSR" id="PIRSR605027-4"/>
    </source>
</evidence>
<dbReference type="UniPathway" id="UPA00378"/>
<comment type="catalytic activity">
    <reaction evidence="10 14">
        <text>3-O-(beta-D-galactosyl-(1-&gt;3)-beta-D-galactosyl-(1-&gt;4)-beta-D-xylosyl)-L-seryl-[protein] + UDP-alpha-D-glucuronate = 3-O-(beta-D-GlcA-(1-&gt;3)-beta-D-Gal-(1-&gt;3)-beta-D-Gal-(1-&gt;4)-beta-D-Xyl)-L-seryl-[protein] + UDP + H(+)</text>
        <dbReference type="Rhea" id="RHEA:24168"/>
        <dbReference type="Rhea" id="RHEA-COMP:12571"/>
        <dbReference type="Rhea" id="RHEA-COMP:12573"/>
        <dbReference type="ChEBI" id="CHEBI:15378"/>
        <dbReference type="ChEBI" id="CHEBI:58052"/>
        <dbReference type="ChEBI" id="CHEBI:58223"/>
        <dbReference type="ChEBI" id="CHEBI:132090"/>
        <dbReference type="ChEBI" id="CHEBI:132093"/>
        <dbReference type="EC" id="2.4.1.135"/>
    </reaction>
</comment>
<proteinExistence type="inferred from homology"/>
<dbReference type="InterPro" id="IPR005027">
    <property type="entry name" value="Glyco_trans_43"/>
</dbReference>
<keyword evidence="16" id="KW-1185">Reference proteome</keyword>
<dbReference type="SUPFAM" id="SSF53448">
    <property type="entry name" value="Nucleotide-diphospho-sugar transferases"/>
    <property type="match status" value="1"/>
</dbReference>
<dbReference type="Proteomes" id="UP000614601">
    <property type="component" value="Unassembled WGS sequence"/>
</dbReference>
<evidence type="ECO:0000313" key="16">
    <source>
        <dbReference type="Proteomes" id="UP000614601"/>
    </source>
</evidence>
<evidence type="ECO:0000256" key="12">
    <source>
        <dbReference type="PIRSR" id="PIRSR605027-3"/>
    </source>
</evidence>
<evidence type="ECO:0000313" key="15">
    <source>
        <dbReference type="EMBL" id="CAD5213129.1"/>
    </source>
</evidence>
<dbReference type="InterPro" id="IPR029044">
    <property type="entry name" value="Nucleotide-diphossugar_trans"/>
</dbReference>
<comment type="cofactor">
    <cofactor evidence="12 14">
        <name>Mn(2+)</name>
        <dbReference type="ChEBI" id="CHEBI:29035"/>
    </cofactor>
</comment>
<dbReference type="Gene3D" id="3.90.550.10">
    <property type="entry name" value="Spore Coat Polysaccharide Biosynthesis Protein SpsA, Chain A"/>
    <property type="match status" value="1"/>
</dbReference>
<feature type="binding site" evidence="12">
    <location>
        <position position="93"/>
    </location>
    <ligand>
        <name>Mn(2+)</name>
        <dbReference type="ChEBI" id="CHEBI:29035"/>
    </ligand>
</feature>
<feature type="site" description="Interaction with galactose moiety of substrate glycoprotein" evidence="13">
    <location>
        <position position="125"/>
    </location>
</feature>
<accession>A0A811KE28</accession>
<dbReference type="PANTHER" id="PTHR10896:SF30">
    <property type="entry name" value="GALACTOSYLGALACTOSYLXYLOSYLPROTEIN 3-BETA-GLUCURONOSYLTRANSFERASE"/>
    <property type="match status" value="1"/>
</dbReference>
<dbReference type="GO" id="GO:0005975">
    <property type="term" value="P:carbohydrate metabolic process"/>
    <property type="evidence" value="ECO:0007669"/>
    <property type="project" value="TreeGrafter"/>
</dbReference>
<keyword evidence="14" id="KW-0333">Golgi apparatus</keyword>
<keyword evidence="12 14" id="KW-0464">Manganese</keyword>
<keyword evidence="12 14" id="KW-0479">Metal-binding</keyword>
<dbReference type="Proteomes" id="UP000783686">
    <property type="component" value="Unassembled WGS sequence"/>
</dbReference>
<comment type="subcellular location">
    <subcellularLocation>
        <location evidence="14">Golgi apparatus membrane</location>
        <topology evidence="14">Single-pass type II membrane protein</topology>
    </subcellularLocation>
    <subcellularLocation>
        <location evidence="1">Membrane</location>
        <topology evidence="1">Single-pass type II membrane protein</topology>
    </subcellularLocation>
</comment>
<evidence type="ECO:0000256" key="11">
    <source>
        <dbReference type="PIRSR" id="PIRSR605027-1"/>
    </source>
</evidence>
<comment type="caution">
    <text evidence="15">The sequence shown here is derived from an EMBL/GenBank/DDBJ whole genome shotgun (WGS) entry which is preliminary data.</text>
</comment>
<dbReference type="EC" id="2.4.1.135" evidence="3 14"/>
<evidence type="ECO:0000256" key="8">
    <source>
        <dbReference type="ARBA" id="ARBA00023136"/>
    </source>
</evidence>
<dbReference type="GO" id="GO:0046872">
    <property type="term" value="F:metal ion binding"/>
    <property type="evidence" value="ECO:0007669"/>
    <property type="project" value="UniProtKB-KW"/>
</dbReference>
<dbReference type="OrthoDB" id="675023at2759"/>
<dbReference type="EMBL" id="CAJFCW020000002">
    <property type="protein sequence ID" value="CAG9099243.1"/>
    <property type="molecule type" value="Genomic_DNA"/>
</dbReference>
<evidence type="ECO:0000256" key="6">
    <source>
        <dbReference type="ARBA" id="ARBA00022968"/>
    </source>
</evidence>
<keyword evidence="9" id="KW-0325">Glycoprotein</keyword>
<reference evidence="15" key="1">
    <citation type="submission" date="2020-09" db="EMBL/GenBank/DDBJ databases">
        <authorList>
            <person name="Kikuchi T."/>
        </authorList>
    </citation>
    <scope>NUCLEOTIDE SEQUENCE</scope>
    <source>
        <strain evidence="15">SH1</strain>
    </source>
</reference>
<keyword evidence="8" id="KW-0472">Membrane</keyword>
<keyword evidence="6 14" id="KW-0735">Signal-anchor</keyword>
<dbReference type="GO" id="GO:0050650">
    <property type="term" value="P:chondroitin sulfate proteoglycan biosynthetic process"/>
    <property type="evidence" value="ECO:0007669"/>
    <property type="project" value="TreeGrafter"/>
</dbReference>
<evidence type="ECO:0000256" key="5">
    <source>
        <dbReference type="ARBA" id="ARBA00022692"/>
    </source>
</evidence>
<dbReference type="AlphaFoldDB" id="A0A811KE28"/>
<evidence type="ECO:0000256" key="7">
    <source>
        <dbReference type="ARBA" id="ARBA00022989"/>
    </source>
</evidence>
<evidence type="ECO:0000256" key="2">
    <source>
        <dbReference type="ARBA" id="ARBA00007706"/>
    </source>
</evidence>
<evidence type="ECO:0000256" key="10">
    <source>
        <dbReference type="ARBA" id="ARBA00047979"/>
    </source>
</evidence>
<dbReference type="Pfam" id="PF03360">
    <property type="entry name" value="Glyco_transf_43"/>
    <property type="match status" value="1"/>
</dbReference>
<keyword evidence="7" id="KW-1133">Transmembrane helix</keyword>
<evidence type="ECO:0000256" key="3">
    <source>
        <dbReference type="ARBA" id="ARBA00012641"/>
    </source>
</evidence>
<name>A0A811KE28_9BILA</name>
<evidence type="ECO:0000256" key="14">
    <source>
        <dbReference type="RuleBase" id="RU363127"/>
    </source>
</evidence>
<keyword evidence="5" id="KW-0812">Transmembrane</keyword>
<sequence>MQRPERLADLTMLSQTLKQVENIYWIVVEDGYYPKAIVKDLLDRSGIEYTYLATPHLGLPCRGWAQRNLALAFLRKNKNKFNKNDIIYFADDDNGYDLRLFDEYIRNVRKAGVWAVGIPGNALIEAPLVENGKVVAWHSAYKPERKFAIDMAGFALNFKLVTNSSAAWSLKCAGNFPENCFLNQLNLEREDLEPFGYESETKPVYVWHRKTAPANNEPFDLMGYQVEDRLPTNKQCKMYKNIHLMSYQQVKNVANKFGVKEYDYNELYGDV</sequence>
<dbReference type="GO" id="GO:0015018">
    <property type="term" value="F:galactosylgalactosylxylosylprotein 3-beta-glucuronosyltransferase activity"/>
    <property type="evidence" value="ECO:0007669"/>
    <property type="project" value="UniProtKB-UniRule"/>
</dbReference>
<feature type="active site" description="Proton donor/acceptor" evidence="11">
    <location>
        <position position="178"/>
    </location>
</feature>
<comment type="similarity">
    <text evidence="2 14">Belongs to the glycosyltransferase 43 family.</text>
</comment>
<gene>
    <name evidence="15" type="ORF">BOKJ2_LOCUS4930</name>
</gene>
<dbReference type="EMBL" id="CAJFDH010000002">
    <property type="protein sequence ID" value="CAD5213129.1"/>
    <property type="molecule type" value="Genomic_DNA"/>
</dbReference>
<protein>
    <recommendedName>
        <fullName evidence="3 14">Galactosylgalactosylxylosylprotein 3-beta-glucuronosyltransferase</fullName>
        <ecNumber evidence="3 14">2.4.1.135</ecNumber>
    </recommendedName>
</protein>
<dbReference type="GO" id="GO:0000139">
    <property type="term" value="C:Golgi membrane"/>
    <property type="evidence" value="ECO:0007669"/>
    <property type="project" value="UniProtKB-SubCell"/>
</dbReference>
<dbReference type="PANTHER" id="PTHR10896">
    <property type="entry name" value="GALACTOSYLGALACTOSYLXYLOSYLPROTEIN 3-BETA-GLUCURONOSYLTRANSFERASE BETA-1,3-GLUCURONYLTRANSFERASE"/>
    <property type="match status" value="1"/>
</dbReference>
<organism evidence="15 16">
    <name type="scientific">Bursaphelenchus okinawaensis</name>
    <dbReference type="NCBI Taxonomy" id="465554"/>
    <lineage>
        <taxon>Eukaryota</taxon>
        <taxon>Metazoa</taxon>
        <taxon>Ecdysozoa</taxon>
        <taxon>Nematoda</taxon>
        <taxon>Chromadorea</taxon>
        <taxon>Rhabditida</taxon>
        <taxon>Tylenchina</taxon>
        <taxon>Tylenchomorpha</taxon>
        <taxon>Aphelenchoidea</taxon>
        <taxon>Aphelenchoididae</taxon>
        <taxon>Bursaphelenchus</taxon>
    </lineage>
</organism>